<organism evidence="2 3">
    <name type="scientific">Bos mutus</name>
    <name type="common">wild yak</name>
    <dbReference type="NCBI Taxonomy" id="72004"/>
    <lineage>
        <taxon>Eukaryota</taxon>
        <taxon>Metazoa</taxon>
        <taxon>Chordata</taxon>
        <taxon>Craniata</taxon>
        <taxon>Vertebrata</taxon>
        <taxon>Euteleostomi</taxon>
        <taxon>Mammalia</taxon>
        <taxon>Eutheria</taxon>
        <taxon>Laurasiatheria</taxon>
        <taxon>Artiodactyla</taxon>
        <taxon>Ruminantia</taxon>
        <taxon>Pecora</taxon>
        <taxon>Bovidae</taxon>
        <taxon>Bovinae</taxon>
        <taxon>Bos</taxon>
    </lineage>
</organism>
<feature type="compositionally biased region" description="Basic and acidic residues" evidence="1">
    <location>
        <begin position="68"/>
        <end position="82"/>
    </location>
</feature>
<name>A0A6B0RAG5_9CETA</name>
<sequence length="255" mass="27935">MSVPDPHLGPPGGTTAQHLSGQRTVCGALLNWTKCPKGALPEEGNKENTDEVKIVQGTFLITGGPVENEERPGLHSPPREEGFMSETSSRVQLSKLQADESDRHPCPLAAGLRPSRALCSVPRDPSREGTLSYRAHTNCEALLAEASWYLLTDPCPTCTCKHLMTVLSASLLQTGEDPLWSTDPKLETDATSNVPRLRRARSIERGEAAVKRTPIPRSGAPARPHTSDASSCLHWEHRQNMKTRADTKEISRIYF</sequence>
<gene>
    <name evidence="2" type="ORF">E5288_WYG007635</name>
</gene>
<proteinExistence type="predicted"/>
<feature type="region of interest" description="Disordered" evidence="1">
    <location>
        <begin position="63"/>
        <end position="90"/>
    </location>
</feature>
<accession>A0A6B0RAG5</accession>
<dbReference type="Proteomes" id="UP000322234">
    <property type="component" value="Unassembled WGS sequence"/>
</dbReference>
<evidence type="ECO:0000256" key="1">
    <source>
        <dbReference type="SAM" id="MobiDB-lite"/>
    </source>
</evidence>
<evidence type="ECO:0000313" key="2">
    <source>
        <dbReference type="EMBL" id="MXQ87218.1"/>
    </source>
</evidence>
<evidence type="ECO:0000313" key="3">
    <source>
        <dbReference type="Proteomes" id="UP000322234"/>
    </source>
</evidence>
<protein>
    <submittedName>
        <fullName evidence="2">Uncharacterized protein</fullName>
    </submittedName>
</protein>
<keyword evidence="3" id="KW-1185">Reference proteome</keyword>
<dbReference type="AlphaFoldDB" id="A0A6B0RAG5"/>
<comment type="caution">
    <text evidence="2">The sequence shown here is derived from an EMBL/GenBank/DDBJ whole genome shotgun (WGS) entry which is preliminary data.</text>
</comment>
<dbReference type="EMBL" id="VBQZ03000036">
    <property type="protein sequence ID" value="MXQ87218.1"/>
    <property type="molecule type" value="Genomic_DNA"/>
</dbReference>
<reference evidence="2" key="1">
    <citation type="submission" date="2019-10" db="EMBL/GenBank/DDBJ databases">
        <title>The sequence and de novo assembly of the wild yak genome.</title>
        <authorList>
            <person name="Liu Y."/>
        </authorList>
    </citation>
    <scope>NUCLEOTIDE SEQUENCE [LARGE SCALE GENOMIC DNA]</scope>
    <source>
        <strain evidence="2">WY2019</strain>
    </source>
</reference>